<keyword evidence="2" id="KW-1185">Reference proteome</keyword>
<sequence length="137" mass="16135">MGKFPSLPQERTPFVSLQRPSWMVCTTSGFLLIYIPDRSNVLLILPRGLLIMRCSLIVISRPVFQSYVITTIYSLSFSPFLCPTHHQFVLHIRRFPALLSETLTLRDFLVYKKPRRKLALFIRYCFLKSVWRHVLSF</sequence>
<proteinExistence type="predicted"/>
<dbReference type="EMBL" id="JAWDGP010006239">
    <property type="protein sequence ID" value="KAK3745026.1"/>
    <property type="molecule type" value="Genomic_DNA"/>
</dbReference>
<protein>
    <submittedName>
        <fullName evidence="1">Uncharacterized protein</fullName>
    </submittedName>
</protein>
<evidence type="ECO:0000313" key="2">
    <source>
        <dbReference type="Proteomes" id="UP001283361"/>
    </source>
</evidence>
<dbReference type="AlphaFoldDB" id="A0AAE0YH55"/>
<organism evidence="1 2">
    <name type="scientific">Elysia crispata</name>
    <name type="common">lettuce slug</name>
    <dbReference type="NCBI Taxonomy" id="231223"/>
    <lineage>
        <taxon>Eukaryota</taxon>
        <taxon>Metazoa</taxon>
        <taxon>Spiralia</taxon>
        <taxon>Lophotrochozoa</taxon>
        <taxon>Mollusca</taxon>
        <taxon>Gastropoda</taxon>
        <taxon>Heterobranchia</taxon>
        <taxon>Euthyneura</taxon>
        <taxon>Panpulmonata</taxon>
        <taxon>Sacoglossa</taxon>
        <taxon>Placobranchoidea</taxon>
        <taxon>Plakobranchidae</taxon>
        <taxon>Elysia</taxon>
    </lineage>
</organism>
<accession>A0AAE0YH55</accession>
<evidence type="ECO:0000313" key="1">
    <source>
        <dbReference type="EMBL" id="KAK3745026.1"/>
    </source>
</evidence>
<dbReference type="Proteomes" id="UP001283361">
    <property type="component" value="Unassembled WGS sequence"/>
</dbReference>
<name>A0AAE0YH55_9GAST</name>
<comment type="caution">
    <text evidence="1">The sequence shown here is derived from an EMBL/GenBank/DDBJ whole genome shotgun (WGS) entry which is preliminary data.</text>
</comment>
<gene>
    <name evidence="1" type="ORF">RRG08_037641</name>
</gene>
<reference evidence="1" key="1">
    <citation type="journal article" date="2023" name="G3 (Bethesda)">
        <title>A reference genome for the long-term kleptoplast-retaining sea slug Elysia crispata morphotype clarki.</title>
        <authorList>
            <person name="Eastman K.E."/>
            <person name="Pendleton A.L."/>
            <person name="Shaikh M.A."/>
            <person name="Suttiyut T."/>
            <person name="Ogas R."/>
            <person name="Tomko P."/>
            <person name="Gavelis G."/>
            <person name="Widhalm J.R."/>
            <person name="Wisecaver J.H."/>
        </authorList>
    </citation>
    <scope>NUCLEOTIDE SEQUENCE</scope>
    <source>
        <strain evidence="1">ECLA1</strain>
    </source>
</reference>